<evidence type="ECO:0000313" key="3">
    <source>
        <dbReference type="EMBL" id="QJY45608.1"/>
    </source>
</evidence>
<organism evidence="3 4">
    <name type="scientific">Pseudonocardia broussonetiae</name>
    <dbReference type="NCBI Taxonomy" id="2736640"/>
    <lineage>
        <taxon>Bacteria</taxon>
        <taxon>Bacillati</taxon>
        <taxon>Actinomycetota</taxon>
        <taxon>Actinomycetes</taxon>
        <taxon>Pseudonocardiales</taxon>
        <taxon>Pseudonocardiaceae</taxon>
        <taxon>Pseudonocardia</taxon>
    </lineage>
</organism>
<keyword evidence="4" id="KW-1185">Reference proteome</keyword>
<feature type="compositionally biased region" description="Polar residues" evidence="1">
    <location>
        <begin position="41"/>
        <end position="60"/>
    </location>
</feature>
<evidence type="ECO:0000256" key="1">
    <source>
        <dbReference type="SAM" id="MobiDB-lite"/>
    </source>
</evidence>
<keyword evidence="2" id="KW-0732">Signal</keyword>
<accession>A0A6M6JCD6</accession>
<dbReference type="Proteomes" id="UP000505377">
    <property type="component" value="Chromosome"/>
</dbReference>
<proteinExistence type="predicted"/>
<dbReference type="SUPFAM" id="SSF51126">
    <property type="entry name" value="Pectin lyase-like"/>
    <property type="match status" value="1"/>
</dbReference>
<dbReference type="Gene3D" id="2.160.20.10">
    <property type="entry name" value="Single-stranded right-handed beta-helix, Pectin lyase-like"/>
    <property type="match status" value="1"/>
</dbReference>
<dbReference type="RefSeq" id="WP_172155866.1">
    <property type="nucleotide sequence ID" value="NZ_CP053564.1"/>
</dbReference>
<feature type="region of interest" description="Disordered" evidence="1">
    <location>
        <begin position="41"/>
        <end position="69"/>
    </location>
</feature>
<evidence type="ECO:0008006" key="5">
    <source>
        <dbReference type="Google" id="ProtNLM"/>
    </source>
</evidence>
<evidence type="ECO:0000313" key="4">
    <source>
        <dbReference type="Proteomes" id="UP000505377"/>
    </source>
</evidence>
<sequence>MRTGSVSRTATTCAGVVAAVAVLTVAAAQLAVAEAAPVRVVQQQQDDGPPGSSQRGQSQPPAAPVTPGTELADLATGSRAVAVADDEALEQALRDAAPGDVIRLAPGTYEAIEVTTSGTPDAPITLTGPREAVIAADGGYAVHLQEASHWQLVGFSVTGGGKGIVVDGGGENVLDSLSVGETGDEAVHFRSSSSGNVIQRSLVHDTGLEQPQYGEGVYVGSAKSNWRKYGLDGGPDLSMDNRVLENVFQRITAENVDIKEETGGTVVARNAFDGSAISGENYADSVVDVKGFDALVVDNTTTGQSDALGNIIETHVITEPETSGCGNVIEGNRVEGFEPTGELVAVDRKCE</sequence>
<dbReference type="AlphaFoldDB" id="A0A6M6JCD6"/>
<name>A0A6M6JCD6_9PSEU</name>
<reference evidence="3 4" key="1">
    <citation type="submission" date="2020-05" db="EMBL/GenBank/DDBJ databases">
        <authorList>
            <person name="Mo P."/>
        </authorList>
    </citation>
    <scope>NUCLEOTIDE SEQUENCE [LARGE SCALE GENOMIC DNA]</scope>
    <source>
        <strain evidence="3 4">Gen01</strain>
    </source>
</reference>
<dbReference type="EMBL" id="CP053564">
    <property type="protein sequence ID" value="QJY45608.1"/>
    <property type="molecule type" value="Genomic_DNA"/>
</dbReference>
<dbReference type="InterPro" id="IPR012334">
    <property type="entry name" value="Pectin_lyas_fold"/>
</dbReference>
<dbReference type="KEGG" id="pbro:HOP40_07160"/>
<protein>
    <recommendedName>
        <fullName evidence="5">Right handed beta helix domain-containing protein</fullName>
    </recommendedName>
</protein>
<feature type="chain" id="PRO_5038948781" description="Right handed beta helix domain-containing protein" evidence="2">
    <location>
        <begin position="34"/>
        <end position="351"/>
    </location>
</feature>
<gene>
    <name evidence="3" type="ORF">HOP40_07160</name>
</gene>
<evidence type="ECO:0000256" key="2">
    <source>
        <dbReference type="SAM" id="SignalP"/>
    </source>
</evidence>
<dbReference type="InterPro" id="IPR011050">
    <property type="entry name" value="Pectin_lyase_fold/virulence"/>
</dbReference>
<feature type="signal peptide" evidence="2">
    <location>
        <begin position="1"/>
        <end position="33"/>
    </location>
</feature>